<dbReference type="EMBL" id="BAABXL010000001">
    <property type="protein sequence ID" value="GAA6268156.1"/>
    <property type="molecule type" value="Genomic_DNA"/>
</dbReference>
<comment type="caution">
    <text evidence="2">The sequence shown here is derived from an EMBL/GenBank/DDBJ whole genome shotgun (WGS) entry which is preliminary data.</text>
</comment>
<organism evidence="2 3">
    <name type="scientific">Enterocloster alcoholdehydrogenati</name>
    <dbReference type="NCBI Taxonomy" id="2547410"/>
    <lineage>
        <taxon>Bacteria</taxon>
        <taxon>Bacillati</taxon>
        <taxon>Bacillota</taxon>
        <taxon>Clostridia</taxon>
        <taxon>Lachnospirales</taxon>
        <taxon>Lachnospiraceae</taxon>
        <taxon>Enterocloster</taxon>
    </lineage>
</organism>
<protein>
    <recommendedName>
        <fullName evidence="1">HPr domain-containing protein</fullName>
    </recommendedName>
</protein>
<dbReference type="InterPro" id="IPR000032">
    <property type="entry name" value="HPr-like"/>
</dbReference>
<dbReference type="PROSITE" id="PS00589">
    <property type="entry name" value="PTS_HPR_SER"/>
    <property type="match status" value="1"/>
</dbReference>
<dbReference type="SUPFAM" id="SSF55594">
    <property type="entry name" value="HPr-like"/>
    <property type="match status" value="1"/>
</dbReference>
<evidence type="ECO:0000313" key="3">
    <source>
        <dbReference type="Proteomes" id="UP001600894"/>
    </source>
</evidence>
<gene>
    <name evidence="2" type="ORF">F130042H8_12160</name>
</gene>
<dbReference type="InterPro" id="IPR035895">
    <property type="entry name" value="HPr-like_sf"/>
</dbReference>
<dbReference type="Gene3D" id="3.30.1340.10">
    <property type="entry name" value="HPr-like"/>
    <property type="match status" value="1"/>
</dbReference>
<evidence type="ECO:0000313" key="2">
    <source>
        <dbReference type="EMBL" id="GAA6268156.1"/>
    </source>
</evidence>
<accession>A0ABQ0AVW3</accession>
<sequence>MYQAVIFYKQLRSPRGRIMHMMEVMNMKRVAVKFERPDQIIDFVRIMNRYEYDADVKCGSRIVDAKSIVGVLALAKSKTVEVIVHTDDACQELMEEISRYAA</sequence>
<feature type="domain" description="HPr" evidence="1">
    <location>
        <begin position="43"/>
        <end position="100"/>
    </location>
</feature>
<keyword evidence="3" id="KW-1185">Reference proteome</keyword>
<dbReference type="InterPro" id="IPR002114">
    <property type="entry name" value="PTS_HPr_Ser_P_site"/>
</dbReference>
<dbReference type="Pfam" id="PF00381">
    <property type="entry name" value="PTS-HPr"/>
    <property type="match status" value="1"/>
</dbReference>
<proteinExistence type="predicted"/>
<name>A0ABQ0AVW3_9FIRM</name>
<evidence type="ECO:0000259" key="1">
    <source>
        <dbReference type="Pfam" id="PF00381"/>
    </source>
</evidence>
<reference evidence="2 3" key="1">
    <citation type="submission" date="2024-04" db="EMBL/GenBank/DDBJ databases">
        <title>Defined microbial consortia suppress multidrug-resistant proinflammatory Enterobacteriaceae via ecological control.</title>
        <authorList>
            <person name="Furuichi M."/>
            <person name="Kawaguchi T."/>
            <person name="Pust M."/>
            <person name="Yasuma K."/>
            <person name="Plichta D."/>
            <person name="Hasegawa N."/>
            <person name="Ohya T."/>
            <person name="Bhattarai S."/>
            <person name="Sasajima S."/>
            <person name="Aoto Y."/>
            <person name="Tuganbaev T."/>
            <person name="Yaginuma M."/>
            <person name="Ueda M."/>
            <person name="Okahashi N."/>
            <person name="Amafuji K."/>
            <person name="Kiridooshi Y."/>
            <person name="Sugita K."/>
            <person name="Strazar M."/>
            <person name="Skelly A."/>
            <person name="Suda W."/>
            <person name="Hattori M."/>
            <person name="Nakamoto N."/>
            <person name="Caballero S."/>
            <person name="Norman J."/>
            <person name="Olle B."/>
            <person name="Tanoue T."/>
            <person name="Arita M."/>
            <person name="Bucci V."/>
            <person name="Atarashi K."/>
            <person name="Xavier R."/>
            <person name="Honda K."/>
        </authorList>
    </citation>
    <scope>NUCLEOTIDE SEQUENCE [LARGE SCALE GENOMIC DNA]</scope>
    <source>
        <strain evidence="3">f13</strain>
    </source>
</reference>
<dbReference type="Proteomes" id="UP001600894">
    <property type="component" value="Unassembled WGS sequence"/>
</dbReference>